<comment type="similarity">
    <text evidence="1">Belongs to the UPF0449 family.</text>
</comment>
<protein>
    <submittedName>
        <fullName evidence="4">Uncharacterized protein</fullName>
    </submittedName>
</protein>
<dbReference type="EMBL" id="JARQWQ010000140">
    <property type="protein sequence ID" value="KAK2548689.1"/>
    <property type="molecule type" value="Genomic_DNA"/>
</dbReference>
<keyword evidence="5" id="KW-1185">Reference proteome</keyword>
<keyword evidence="2" id="KW-0175">Coiled coil</keyword>
<dbReference type="PANTHER" id="PTHR34766:SF1">
    <property type="entry name" value="UPF0449 PROTEIN C19ORF25"/>
    <property type="match status" value="1"/>
</dbReference>
<evidence type="ECO:0000313" key="5">
    <source>
        <dbReference type="Proteomes" id="UP001249851"/>
    </source>
</evidence>
<gene>
    <name evidence="4" type="ORF">P5673_031035</name>
</gene>
<evidence type="ECO:0000256" key="3">
    <source>
        <dbReference type="SAM" id="MobiDB-lite"/>
    </source>
</evidence>
<feature type="compositionally biased region" description="Basic and acidic residues" evidence="3">
    <location>
        <begin position="101"/>
        <end position="123"/>
    </location>
</feature>
<reference evidence="4" key="1">
    <citation type="journal article" date="2023" name="G3 (Bethesda)">
        <title>Whole genome assembly and annotation of the endangered Caribbean coral Acropora cervicornis.</title>
        <authorList>
            <person name="Selwyn J.D."/>
            <person name="Vollmer S.V."/>
        </authorList>
    </citation>
    <scope>NUCLEOTIDE SEQUENCE</scope>
    <source>
        <strain evidence="4">K2</strain>
    </source>
</reference>
<accession>A0AAD9UST4</accession>
<feature type="region of interest" description="Disordered" evidence="3">
    <location>
        <begin position="80"/>
        <end position="123"/>
    </location>
</feature>
<evidence type="ECO:0000256" key="1">
    <source>
        <dbReference type="ARBA" id="ARBA00006137"/>
    </source>
</evidence>
<organism evidence="4 5">
    <name type="scientific">Acropora cervicornis</name>
    <name type="common">Staghorn coral</name>
    <dbReference type="NCBI Taxonomy" id="6130"/>
    <lineage>
        <taxon>Eukaryota</taxon>
        <taxon>Metazoa</taxon>
        <taxon>Cnidaria</taxon>
        <taxon>Anthozoa</taxon>
        <taxon>Hexacorallia</taxon>
        <taxon>Scleractinia</taxon>
        <taxon>Astrocoeniina</taxon>
        <taxon>Acroporidae</taxon>
        <taxon>Acropora</taxon>
    </lineage>
</organism>
<name>A0AAD9UST4_ACRCE</name>
<proteinExistence type="inferred from homology"/>
<reference evidence="4" key="2">
    <citation type="journal article" date="2023" name="Science">
        <title>Genomic signatures of disease resistance in endangered staghorn corals.</title>
        <authorList>
            <person name="Vollmer S.V."/>
            <person name="Selwyn J.D."/>
            <person name="Despard B.A."/>
            <person name="Roesel C.L."/>
        </authorList>
    </citation>
    <scope>NUCLEOTIDE SEQUENCE</scope>
    <source>
        <strain evidence="4">K2</strain>
    </source>
</reference>
<evidence type="ECO:0000256" key="2">
    <source>
        <dbReference type="SAM" id="Coils"/>
    </source>
</evidence>
<feature type="coiled-coil region" evidence="2">
    <location>
        <begin position="142"/>
        <end position="169"/>
    </location>
</feature>
<sequence length="176" mass="19802">MLSRLKHGGRRWRDEQLEFGIKLNFVMVFSKSLSMASSRERQGPSPPTIEQILEDLSLASDQDVVFVKSPLVSEFATVGTDASNQGKLDGDSMHDTLPLVGEEKTGPKRKLEQQRGEKKSNEELYSKVSSFLEQFKSLEAGKEELKASEKDLKSTKEGLEDAIRKVEQAWKVDNKD</sequence>
<evidence type="ECO:0000313" key="4">
    <source>
        <dbReference type="EMBL" id="KAK2548689.1"/>
    </source>
</evidence>
<comment type="caution">
    <text evidence="4">The sequence shown here is derived from an EMBL/GenBank/DDBJ whole genome shotgun (WGS) entry which is preliminary data.</text>
</comment>
<dbReference type="Pfam" id="PF15136">
    <property type="entry name" value="UPF0449"/>
    <property type="match status" value="1"/>
</dbReference>
<dbReference type="PANTHER" id="PTHR34766">
    <property type="entry name" value="UPF0449 PROTEIN C19ORF25"/>
    <property type="match status" value="1"/>
</dbReference>
<dbReference type="Proteomes" id="UP001249851">
    <property type="component" value="Unassembled WGS sequence"/>
</dbReference>
<dbReference type="AlphaFoldDB" id="A0AAD9UST4"/>
<dbReference type="InterPro" id="IPR028227">
    <property type="entry name" value="UPF0449"/>
</dbReference>